<protein>
    <recommendedName>
        <fullName evidence="6">Small ribosomal subunit protein uS3m</fullName>
    </recommendedName>
</protein>
<proteinExistence type="inferred from homology"/>
<comment type="similarity">
    <text evidence="2">Belongs to the universal ribosomal protein uS3 family.</text>
</comment>
<evidence type="ECO:0000256" key="4">
    <source>
        <dbReference type="ARBA" id="ARBA00023128"/>
    </source>
</evidence>
<evidence type="ECO:0000256" key="5">
    <source>
        <dbReference type="ARBA" id="ARBA00023274"/>
    </source>
</evidence>
<keyword evidence="4 7" id="KW-0496">Mitochondrion</keyword>
<dbReference type="RefSeq" id="YP_010170413.1">
    <property type="nucleotide sequence ID" value="NC_057606.1"/>
</dbReference>
<keyword evidence="5" id="KW-0687">Ribonucleoprotein</keyword>
<dbReference type="GO" id="GO:0006412">
    <property type="term" value="P:translation"/>
    <property type="evidence" value="ECO:0007669"/>
    <property type="project" value="InterPro"/>
</dbReference>
<dbReference type="GeneID" id="67278534"/>
<organism evidence="7">
    <name type="scientific">Phanerochaete carnosa</name>
    <dbReference type="NCBI Taxonomy" id="231932"/>
    <lineage>
        <taxon>Eukaryota</taxon>
        <taxon>Fungi</taxon>
        <taxon>Dikarya</taxon>
        <taxon>Basidiomycota</taxon>
        <taxon>Agaricomycotina</taxon>
        <taxon>Agaricomycetes</taxon>
        <taxon>Polyporales</taxon>
        <taxon>Phanerochaetaceae</taxon>
        <taxon>Phanerochaete</taxon>
    </lineage>
</organism>
<evidence type="ECO:0000256" key="2">
    <source>
        <dbReference type="ARBA" id="ARBA00010761"/>
    </source>
</evidence>
<evidence type="ECO:0000256" key="3">
    <source>
        <dbReference type="ARBA" id="ARBA00022980"/>
    </source>
</evidence>
<dbReference type="AlphaFoldDB" id="A0A895KWB7"/>
<accession>A0A895KWB7</accession>
<dbReference type="Pfam" id="PF05316">
    <property type="entry name" value="VAR1"/>
    <property type="match status" value="1"/>
</dbReference>
<dbReference type="EMBL" id="MT090080">
    <property type="protein sequence ID" value="QRZ60395.1"/>
    <property type="molecule type" value="Genomic_DNA"/>
</dbReference>
<comment type="subcellular location">
    <subcellularLocation>
        <location evidence="1">Mitochondrion</location>
    </subcellularLocation>
</comment>
<dbReference type="GO" id="GO:0005840">
    <property type="term" value="C:ribosome"/>
    <property type="evidence" value="ECO:0007669"/>
    <property type="project" value="UniProtKB-KW"/>
</dbReference>
<sequence>MKQTKLSEGHTTKFKFSPNLEPFYSSLLNQNIDLANTKTKVNSQSKFVLGNVNQEKSLKLRVLDITNLNKKINILSSIDRFSIGDIRSTNSNVGDKAVLSGEVLNQSIPALVPYGSAAVSPKLNILKSQPSTKINKGKNQLQSILTAVKQNRIKESKISKYLQTISNFEPEIAHFQNIVYNFNNNKKKFKLNSILENSFYTMKSLIGTPVYEITPNNITINLFYYLQKRFYGLNRKHIKYLFSKTNIIKPKLTLKYLKSLIFYLSKKFNKPINLDLTRLFHPTLDSQISANAIGIIATKFKRHYLRLSFKFFKSANIKNPTIIKNILTSTYRNSNKLGVVTGINLKKGGRLITQPLVPKLTSKIIQIGSINRANTEFVTTSRYTAKSKRGAFSITVTMGHKFF</sequence>
<name>A0A895KWB7_9APHY</name>
<geneLocation type="mitochondrion" evidence="7"/>
<evidence type="ECO:0000313" key="7">
    <source>
        <dbReference type="EMBL" id="QRZ60395.1"/>
    </source>
</evidence>
<gene>
    <name evidence="7" type="primary">rps3</name>
</gene>
<evidence type="ECO:0000256" key="1">
    <source>
        <dbReference type="ARBA" id="ARBA00004173"/>
    </source>
</evidence>
<keyword evidence="3 7" id="KW-0689">Ribosomal protein</keyword>
<dbReference type="InterPro" id="IPR007980">
    <property type="entry name" value="Ribosomal_uS3m_fun"/>
</dbReference>
<reference evidence="7" key="1">
    <citation type="journal article" date="2020" name="Int. J. Biol. Macromol.">
        <title>The 206 kbp mitochondrial genome of Phanerochaete carnosa reveals dynamics of introns, accumulation of repeat sequences and plasmid-derived genes.</title>
        <authorList>
            <person name="Wang X."/>
            <person name="Song A."/>
            <person name="Wang F."/>
            <person name="Chen M."/>
            <person name="Li X."/>
            <person name="Li Q."/>
            <person name="Liu N."/>
        </authorList>
    </citation>
    <scope>NUCLEOTIDE SEQUENCE</scope>
</reference>
<dbReference type="GO" id="GO:0003735">
    <property type="term" value="F:structural constituent of ribosome"/>
    <property type="evidence" value="ECO:0007669"/>
    <property type="project" value="InterPro"/>
</dbReference>
<dbReference type="GO" id="GO:0005739">
    <property type="term" value="C:mitochondrion"/>
    <property type="evidence" value="ECO:0007669"/>
    <property type="project" value="UniProtKB-SubCell"/>
</dbReference>
<dbReference type="GO" id="GO:1990904">
    <property type="term" value="C:ribonucleoprotein complex"/>
    <property type="evidence" value="ECO:0007669"/>
    <property type="project" value="UniProtKB-KW"/>
</dbReference>
<evidence type="ECO:0000256" key="6">
    <source>
        <dbReference type="ARBA" id="ARBA00035157"/>
    </source>
</evidence>